<dbReference type="InterPro" id="IPR011431">
    <property type="entry name" value="Trafficking_Pga2"/>
</dbReference>
<dbReference type="EMBL" id="LT598486">
    <property type="protein sequence ID" value="SCW03516.1"/>
    <property type="molecule type" value="Genomic_DNA"/>
</dbReference>
<name>A0A1G4MID9_LACFM</name>
<keyword evidence="2" id="KW-1133">Transmembrane helix</keyword>
<feature type="compositionally biased region" description="Basic and acidic residues" evidence="1">
    <location>
        <begin position="54"/>
        <end position="69"/>
    </location>
</feature>
<dbReference type="GO" id="GO:0015031">
    <property type="term" value="P:protein transport"/>
    <property type="evidence" value="ECO:0007669"/>
    <property type="project" value="TreeGrafter"/>
</dbReference>
<gene>
    <name evidence="3" type="ORF">LAFE_0G12200G</name>
</gene>
<organism evidence="3 4">
    <name type="scientific">Lachancea fermentati</name>
    <name type="common">Zygosaccharomyces fermentati</name>
    <dbReference type="NCBI Taxonomy" id="4955"/>
    <lineage>
        <taxon>Eukaryota</taxon>
        <taxon>Fungi</taxon>
        <taxon>Dikarya</taxon>
        <taxon>Ascomycota</taxon>
        <taxon>Saccharomycotina</taxon>
        <taxon>Saccharomycetes</taxon>
        <taxon>Saccharomycetales</taxon>
        <taxon>Saccharomycetaceae</taxon>
        <taxon>Lachancea</taxon>
    </lineage>
</organism>
<feature type="region of interest" description="Disordered" evidence="1">
    <location>
        <begin position="107"/>
        <end position="126"/>
    </location>
</feature>
<dbReference type="STRING" id="4955.A0A1G4MID9"/>
<dbReference type="Proteomes" id="UP000190831">
    <property type="component" value="Chromosome G"/>
</dbReference>
<keyword evidence="2" id="KW-0812">Transmembrane</keyword>
<feature type="region of interest" description="Disordered" evidence="1">
    <location>
        <begin position="54"/>
        <end position="90"/>
    </location>
</feature>
<evidence type="ECO:0000256" key="1">
    <source>
        <dbReference type="SAM" id="MobiDB-lite"/>
    </source>
</evidence>
<feature type="compositionally biased region" description="Acidic residues" evidence="1">
    <location>
        <begin position="114"/>
        <end position="126"/>
    </location>
</feature>
<dbReference type="PANTHER" id="PTHR28199">
    <property type="entry name" value="PROCESSING OF GAS1 AND ALP PROTEIN 2"/>
    <property type="match status" value="1"/>
</dbReference>
<evidence type="ECO:0000256" key="2">
    <source>
        <dbReference type="SAM" id="Phobius"/>
    </source>
</evidence>
<evidence type="ECO:0000313" key="3">
    <source>
        <dbReference type="EMBL" id="SCW03516.1"/>
    </source>
</evidence>
<evidence type="ECO:0000313" key="4">
    <source>
        <dbReference type="Proteomes" id="UP000190831"/>
    </source>
</evidence>
<keyword evidence="2" id="KW-0472">Membrane</keyword>
<dbReference type="OMA" id="FGWGNKT"/>
<dbReference type="AlphaFoldDB" id="A0A1G4MID9"/>
<dbReference type="PANTHER" id="PTHR28199:SF1">
    <property type="entry name" value="PROCESSING OF GAS1 AND ALP PROTEIN 2"/>
    <property type="match status" value="1"/>
</dbReference>
<dbReference type="OrthoDB" id="4227028at2759"/>
<sequence length="126" mass="14758">MDFVNRVYNNIADTFGGIDASHAIRLVMVVGGYILLRNLAQRELAKRQLEDQIKKSQEKKEEERLKELAPDPNDPEAIEDNTFGWGKKTRKRVKRQQKILEERLEELQQYQGSQDDDKDIEDLLED</sequence>
<accession>A0A1G4MID9</accession>
<dbReference type="Pfam" id="PF07543">
    <property type="entry name" value="PGA2"/>
    <property type="match status" value="2"/>
</dbReference>
<feature type="transmembrane region" description="Helical" evidence="2">
    <location>
        <begin position="20"/>
        <end position="40"/>
    </location>
</feature>
<reference evidence="3 4" key="1">
    <citation type="submission" date="2016-03" db="EMBL/GenBank/DDBJ databases">
        <authorList>
            <person name="Devillers H."/>
        </authorList>
    </citation>
    <scope>NUCLEOTIDE SEQUENCE [LARGE SCALE GENOMIC DNA]</scope>
    <source>
        <strain evidence="3">CBS 6772</strain>
    </source>
</reference>
<dbReference type="PIRSF" id="PIRSF022909">
    <property type="entry name" value="UCP022909"/>
    <property type="match status" value="1"/>
</dbReference>
<protein>
    <submittedName>
        <fullName evidence="3">LAFE_0G12200g1_1</fullName>
    </submittedName>
</protein>
<keyword evidence="4" id="KW-1185">Reference proteome</keyword>
<proteinExistence type="predicted"/>